<accession>A0A8H4VQ36</accession>
<comment type="caution">
    <text evidence="1">The sequence shown here is derived from an EMBL/GenBank/DDBJ whole genome shotgun (WGS) entry which is preliminary data.</text>
</comment>
<dbReference type="AlphaFoldDB" id="A0A8H4VQ36"/>
<evidence type="ECO:0000313" key="2">
    <source>
        <dbReference type="Proteomes" id="UP000521872"/>
    </source>
</evidence>
<dbReference type="Pfam" id="PF14114">
    <property type="entry name" value="DUF4286"/>
    <property type="match status" value="1"/>
</dbReference>
<dbReference type="SUPFAM" id="SSF54909">
    <property type="entry name" value="Dimeric alpha+beta barrel"/>
    <property type="match status" value="2"/>
</dbReference>
<dbReference type="InterPro" id="IPR011008">
    <property type="entry name" value="Dimeric_a/b-barrel"/>
</dbReference>
<dbReference type="Proteomes" id="UP000521872">
    <property type="component" value="Unassembled WGS sequence"/>
</dbReference>
<keyword evidence="2" id="KW-1185">Reference proteome</keyword>
<evidence type="ECO:0000313" key="1">
    <source>
        <dbReference type="EMBL" id="KAF4618193.1"/>
    </source>
</evidence>
<gene>
    <name evidence="1" type="ORF">D9613_011679</name>
</gene>
<dbReference type="InterPro" id="IPR025563">
    <property type="entry name" value="DUF4286"/>
</dbReference>
<proteinExistence type="predicted"/>
<name>A0A8H4VQ36_9AGAR</name>
<reference evidence="1 2" key="1">
    <citation type="submission" date="2019-12" db="EMBL/GenBank/DDBJ databases">
        <authorList>
            <person name="Floudas D."/>
            <person name="Bentzer J."/>
            <person name="Ahren D."/>
            <person name="Johansson T."/>
            <person name="Persson P."/>
            <person name="Tunlid A."/>
        </authorList>
    </citation>
    <scope>NUCLEOTIDE SEQUENCE [LARGE SCALE GENOMIC DNA]</scope>
    <source>
        <strain evidence="1 2">CBS 102.39</strain>
    </source>
</reference>
<dbReference type="EMBL" id="JAACJL010000018">
    <property type="protein sequence ID" value="KAF4618193.1"/>
    <property type="molecule type" value="Genomic_DNA"/>
</dbReference>
<organism evidence="1 2">
    <name type="scientific">Agrocybe pediades</name>
    <dbReference type="NCBI Taxonomy" id="84607"/>
    <lineage>
        <taxon>Eukaryota</taxon>
        <taxon>Fungi</taxon>
        <taxon>Dikarya</taxon>
        <taxon>Basidiomycota</taxon>
        <taxon>Agaricomycotina</taxon>
        <taxon>Agaricomycetes</taxon>
        <taxon>Agaricomycetidae</taxon>
        <taxon>Agaricales</taxon>
        <taxon>Agaricineae</taxon>
        <taxon>Strophariaceae</taxon>
        <taxon>Agrocybe</taxon>
    </lineage>
</organism>
<protein>
    <submittedName>
        <fullName evidence="1">Uncharacterized protein</fullName>
    </submittedName>
</protein>
<sequence length="230" mass="26301">MPDTGLLFVYGENGSKVTEQEFNDWYDNDHGPARLTVPGFSNAVRYKATDGLSPTWLAIYDMATPDVAYSDAYKALSAGASEKEKDLISRLQILNRRIYKFLSVQTHPNATTFPSSHGLAVTFLVSPELEQDFNDWYEKEHIAEILKVPGCLRARRFKLVESVELTGSEHPPPEKTHQYLAFYDWNNDDYTTTPEFKAAIETPWSVKHITSAKEVSIRRFRLHKDIQKPQ</sequence>